<feature type="transmembrane region" description="Helical" evidence="6">
    <location>
        <begin position="236"/>
        <end position="253"/>
    </location>
</feature>
<feature type="transmembrane region" description="Helical" evidence="6">
    <location>
        <begin position="443"/>
        <end position="465"/>
    </location>
</feature>
<dbReference type="GO" id="GO:0005886">
    <property type="term" value="C:plasma membrane"/>
    <property type="evidence" value="ECO:0007669"/>
    <property type="project" value="UniProtKB-SubCell"/>
</dbReference>
<dbReference type="AlphaFoldDB" id="A0A0D4C3Z6"/>
<dbReference type="CDD" id="cd17504">
    <property type="entry name" value="MFS_MMR_MDR_like"/>
    <property type="match status" value="1"/>
</dbReference>
<dbReference type="InterPro" id="IPR011701">
    <property type="entry name" value="MFS"/>
</dbReference>
<dbReference type="Proteomes" id="UP000061839">
    <property type="component" value="Chromosome"/>
</dbReference>
<dbReference type="KEGG" id="ari:UM93_12125"/>
<keyword evidence="4 6" id="KW-1133">Transmembrane helix</keyword>
<dbReference type="SUPFAM" id="SSF49464">
    <property type="entry name" value="Carboxypeptidase regulatory domain-like"/>
    <property type="match status" value="1"/>
</dbReference>
<feature type="transmembrane region" description="Helical" evidence="6">
    <location>
        <begin position="115"/>
        <end position="131"/>
    </location>
</feature>
<evidence type="ECO:0000256" key="2">
    <source>
        <dbReference type="ARBA" id="ARBA00022448"/>
    </source>
</evidence>
<dbReference type="GO" id="GO:0022857">
    <property type="term" value="F:transmembrane transporter activity"/>
    <property type="evidence" value="ECO:0007669"/>
    <property type="project" value="InterPro"/>
</dbReference>
<keyword evidence="5 6" id="KW-0472">Membrane</keyword>
<proteinExistence type="predicted"/>
<feature type="domain" description="Major facilitator superfamily (MFS) profile" evidence="7">
    <location>
        <begin position="20"/>
        <end position="469"/>
    </location>
</feature>
<keyword evidence="3 6" id="KW-0812">Transmembrane</keyword>
<evidence type="ECO:0000256" key="5">
    <source>
        <dbReference type="ARBA" id="ARBA00023136"/>
    </source>
</evidence>
<feature type="transmembrane region" description="Helical" evidence="6">
    <location>
        <begin position="173"/>
        <end position="194"/>
    </location>
</feature>
<protein>
    <submittedName>
        <fullName evidence="8">MFS transporter</fullName>
    </submittedName>
</protein>
<reference evidence="8 9" key="1">
    <citation type="journal article" date="2015" name="Genome Announc.">
        <title>Complete Genome Sequencing of Protease-Producing Novel Arthrobacter sp. Strain IHBB 11108 Using PacBio Single-Molecule Real-Time Sequencing Technology.</title>
        <authorList>
            <person name="Kiran S."/>
            <person name="Swarnkar M.K."/>
            <person name="Pal M."/>
            <person name="Thakur R."/>
            <person name="Tewari R."/>
            <person name="Singh A.K."/>
            <person name="Gulati A."/>
        </authorList>
    </citation>
    <scope>NUCLEOTIDE SEQUENCE [LARGE SCALE GENOMIC DNA]</scope>
    <source>
        <strain evidence="8 9">IHBB 11108</strain>
    </source>
</reference>
<feature type="transmembrane region" description="Helical" evidence="6">
    <location>
        <begin position="367"/>
        <end position="387"/>
    </location>
</feature>
<name>A0A0D4C3Z6_9MICC</name>
<feature type="transmembrane region" description="Helical" evidence="6">
    <location>
        <begin position="304"/>
        <end position="331"/>
    </location>
</feature>
<dbReference type="Pfam" id="PF07690">
    <property type="entry name" value="MFS_1"/>
    <property type="match status" value="1"/>
</dbReference>
<evidence type="ECO:0000256" key="6">
    <source>
        <dbReference type="SAM" id="Phobius"/>
    </source>
</evidence>
<keyword evidence="9" id="KW-1185">Reference proteome</keyword>
<feature type="transmembrane region" description="Helical" evidence="6">
    <location>
        <begin position="408"/>
        <end position="431"/>
    </location>
</feature>
<gene>
    <name evidence="8" type="ORF">UM93_12125</name>
</gene>
<dbReference type="SUPFAM" id="SSF103473">
    <property type="entry name" value="MFS general substrate transporter"/>
    <property type="match status" value="1"/>
</dbReference>
<dbReference type="PATRIC" id="fig|1618207.4.peg.2460"/>
<dbReference type="SUPFAM" id="SSF49478">
    <property type="entry name" value="Cna protein B-type domain"/>
    <property type="match status" value="1"/>
</dbReference>
<feature type="transmembrane region" description="Helical" evidence="6">
    <location>
        <begin position="86"/>
        <end position="109"/>
    </location>
</feature>
<evidence type="ECO:0000313" key="8">
    <source>
        <dbReference type="EMBL" id="AJT43101.1"/>
    </source>
</evidence>
<sequence>MPAHLQSTKTITARRPTWLIVTILCLSGTVVSLQQTLMVPLLPDFPKILHTTPDDVSWLVTATLLTAAVATPIVSKMADMYGKRRMMIVAMVTMVIGSVICAVGESFGWLVVGRAFQGLAASLIPVGISILRDELPKERVASAVALMSATLGIGSALGLPLSGLIYQGLGWEAIFWLSTAVGVLMIIAVLSVVPESELRTHGRFDYLGAVLLSIALTALLLAISKGGHWGWSSEPVILLFITAVVFLAAWVPYELRVSQPMVDLRTSSRRPVLLTNLASLLVGFSMYANMLATTQQLQLPEISGFGFGLAVTVAGLCMVPSGLAMVAFAPISAGLTKRFGAKTTLIVGAAVLALSYVARVFLTGQVWMVILGATAVSVGTAIAYAAMPTLIMRAVPITETASANGLNSLLRAVGTSTASAAIAAILTGLVAQHGELTLPTLSAFTTVFWVAAVAALAAIGVAVFIPAAQSVSTATGAIKLVPGAEQQDKRPSTAALPKLAAEPELQLADDEIVVRGTVLSSVGKAVRNAVVTALDLDGEPADWSRADNEGRYTLVLPGAGHYLVISSADGWAPSSAVADFAAGERDRKILLKERLALSGTVRSAGQPAARALLTLTKPTGEFVCSVRSDQQGGYQMPLPQTGRYILSGLAEGATEASAQQVFLSSQASVLNFDELPAAELVRS</sequence>
<evidence type="ECO:0000259" key="7">
    <source>
        <dbReference type="PROSITE" id="PS50850"/>
    </source>
</evidence>
<dbReference type="RefSeq" id="WP_045077358.1">
    <property type="nucleotide sequence ID" value="NZ_CP011005.1"/>
</dbReference>
<evidence type="ECO:0000256" key="1">
    <source>
        <dbReference type="ARBA" id="ARBA00004651"/>
    </source>
</evidence>
<dbReference type="InterPro" id="IPR008969">
    <property type="entry name" value="CarboxyPept-like_regulatory"/>
</dbReference>
<dbReference type="EMBL" id="CP011005">
    <property type="protein sequence ID" value="AJT43101.1"/>
    <property type="molecule type" value="Genomic_DNA"/>
</dbReference>
<feature type="transmembrane region" description="Helical" evidence="6">
    <location>
        <begin position="143"/>
        <end position="167"/>
    </location>
</feature>
<dbReference type="Pfam" id="PF13620">
    <property type="entry name" value="CarboxypepD_reg"/>
    <property type="match status" value="1"/>
</dbReference>
<feature type="transmembrane region" description="Helical" evidence="6">
    <location>
        <begin position="273"/>
        <end position="292"/>
    </location>
</feature>
<evidence type="ECO:0000256" key="3">
    <source>
        <dbReference type="ARBA" id="ARBA00022692"/>
    </source>
</evidence>
<keyword evidence="2" id="KW-0813">Transport</keyword>
<dbReference type="STRING" id="1618207.UM93_12125"/>
<dbReference type="PANTHER" id="PTHR42718">
    <property type="entry name" value="MAJOR FACILITATOR SUPERFAMILY MULTIDRUG TRANSPORTER MFSC"/>
    <property type="match status" value="1"/>
</dbReference>
<feature type="transmembrane region" description="Helical" evidence="6">
    <location>
        <begin position="343"/>
        <end position="361"/>
    </location>
</feature>
<feature type="transmembrane region" description="Helical" evidence="6">
    <location>
        <begin position="56"/>
        <end position="74"/>
    </location>
</feature>
<accession>A0A0D4C3Z6</accession>
<dbReference type="InterPro" id="IPR036259">
    <property type="entry name" value="MFS_trans_sf"/>
</dbReference>
<evidence type="ECO:0000256" key="4">
    <source>
        <dbReference type="ARBA" id="ARBA00022989"/>
    </source>
</evidence>
<feature type="transmembrane region" description="Helical" evidence="6">
    <location>
        <begin position="206"/>
        <end position="224"/>
    </location>
</feature>
<dbReference type="HOGENOM" id="CLU_000960_11_1_11"/>
<dbReference type="PANTHER" id="PTHR42718:SF9">
    <property type="entry name" value="MAJOR FACILITATOR SUPERFAMILY MULTIDRUG TRANSPORTER MFSC"/>
    <property type="match status" value="1"/>
</dbReference>
<dbReference type="InterPro" id="IPR020846">
    <property type="entry name" value="MFS_dom"/>
</dbReference>
<comment type="subcellular location">
    <subcellularLocation>
        <location evidence="1">Cell membrane</location>
        <topology evidence="1">Multi-pass membrane protein</topology>
    </subcellularLocation>
</comment>
<dbReference type="Gene3D" id="1.20.1250.20">
    <property type="entry name" value="MFS general substrate transporter like domains"/>
    <property type="match status" value="2"/>
</dbReference>
<organism evidence="8 9">
    <name type="scientific">Psychromicrobium lacuslunae</name>
    <dbReference type="NCBI Taxonomy" id="1618207"/>
    <lineage>
        <taxon>Bacteria</taxon>
        <taxon>Bacillati</taxon>
        <taxon>Actinomycetota</taxon>
        <taxon>Actinomycetes</taxon>
        <taxon>Micrococcales</taxon>
        <taxon>Micrococcaceae</taxon>
        <taxon>Psychromicrobium</taxon>
    </lineage>
</organism>
<evidence type="ECO:0000313" key="9">
    <source>
        <dbReference type="Proteomes" id="UP000061839"/>
    </source>
</evidence>
<dbReference type="PROSITE" id="PS50850">
    <property type="entry name" value="MFS"/>
    <property type="match status" value="1"/>
</dbReference>